<dbReference type="Gene3D" id="1.20.910.10">
    <property type="entry name" value="Heme oxygenase-like"/>
    <property type="match status" value="1"/>
</dbReference>
<dbReference type="EMBL" id="CAACVJ010000051">
    <property type="protein sequence ID" value="VEP12342.1"/>
    <property type="molecule type" value="Genomic_DNA"/>
</dbReference>
<evidence type="ECO:0008006" key="3">
    <source>
        <dbReference type="Google" id="ProtNLM"/>
    </source>
</evidence>
<reference evidence="1 2" key="1">
    <citation type="submission" date="2019-01" db="EMBL/GenBank/DDBJ databases">
        <authorList>
            <person name="Brito A."/>
        </authorList>
    </citation>
    <scope>NUCLEOTIDE SEQUENCE [LARGE SCALE GENOMIC DNA]</scope>
    <source>
        <strain evidence="1">1</strain>
    </source>
</reference>
<proteinExistence type="predicted"/>
<evidence type="ECO:0000313" key="1">
    <source>
        <dbReference type="EMBL" id="VEP12342.1"/>
    </source>
</evidence>
<protein>
    <recommendedName>
        <fullName evidence="3">Iron-containing redox enzyme family protein</fullName>
    </recommendedName>
</protein>
<organism evidence="1 2">
    <name type="scientific">Hyella patelloides LEGE 07179</name>
    <dbReference type="NCBI Taxonomy" id="945734"/>
    <lineage>
        <taxon>Bacteria</taxon>
        <taxon>Bacillati</taxon>
        <taxon>Cyanobacteriota</taxon>
        <taxon>Cyanophyceae</taxon>
        <taxon>Pleurocapsales</taxon>
        <taxon>Hyellaceae</taxon>
        <taxon>Hyella</taxon>
    </lineage>
</organism>
<accession>A0A563VLP7</accession>
<dbReference type="OrthoDB" id="4653716at2"/>
<gene>
    <name evidence="1" type="ORF">H1P_1440007</name>
</gene>
<name>A0A563VLP7_9CYAN</name>
<evidence type="ECO:0000313" key="2">
    <source>
        <dbReference type="Proteomes" id="UP000320055"/>
    </source>
</evidence>
<dbReference type="AlphaFoldDB" id="A0A563VLP7"/>
<sequence length="247" mass="29170">MKDILLLIEEKQRVYSQSPLFEFMQDESIYPAKRLAFAPCAAPFIMSFADLCKYVLRQEPTNDAIQAILNQHTYEDDSHWQWFLEDIEKLGFNCSLPLNDSLRFVWGEETKASRLLTYQLYTYIAQSEPIEKLVVLEAMEAASDIFMSFTKPITNQLQSITNQEYSYFGDRHFEAENNHNAHSHDVNKFIESIYISEKTRQKSVYLVDQVFELFTKWNHRLLTYAQDYQVLLPLNQQFEKEQMLEVA</sequence>
<dbReference type="InterPro" id="IPR016084">
    <property type="entry name" value="Haem_Oase-like_multi-hlx"/>
</dbReference>
<keyword evidence="2" id="KW-1185">Reference proteome</keyword>
<dbReference type="Proteomes" id="UP000320055">
    <property type="component" value="Unassembled WGS sequence"/>
</dbReference>
<dbReference type="RefSeq" id="WP_144870281.1">
    <property type="nucleotide sequence ID" value="NZ_LR213895.1"/>
</dbReference>